<feature type="transmembrane region" description="Helical" evidence="8">
    <location>
        <begin position="107"/>
        <end position="128"/>
    </location>
</feature>
<evidence type="ECO:0000313" key="10">
    <source>
        <dbReference type="EMBL" id="CAF1143661.1"/>
    </source>
</evidence>
<evidence type="ECO:0000256" key="1">
    <source>
        <dbReference type="ARBA" id="ARBA00004141"/>
    </source>
</evidence>
<evidence type="ECO:0000256" key="5">
    <source>
        <dbReference type="ARBA" id="ARBA00023136"/>
    </source>
</evidence>
<dbReference type="PANTHER" id="PTHR24243">
    <property type="entry name" value="G-PROTEIN COUPLED RECEPTOR"/>
    <property type="match status" value="1"/>
</dbReference>
<keyword evidence="3 8" id="KW-1133">Transmembrane helix</keyword>
<dbReference type="GO" id="GO:0005886">
    <property type="term" value="C:plasma membrane"/>
    <property type="evidence" value="ECO:0007669"/>
    <property type="project" value="TreeGrafter"/>
</dbReference>
<keyword evidence="14" id="KW-1185">Reference proteome</keyword>
<evidence type="ECO:0000256" key="3">
    <source>
        <dbReference type="ARBA" id="ARBA00022989"/>
    </source>
</evidence>
<sequence>MASLNWSTTLIMYLERNSSSNYTTQCIFDITFILRYAGTLTVILGLIGNFLSIIIFSRKALRSRSCSMYFLALNVSDICVLYGYIIECLLFYGYGIQLLSNSFMCKTIIFLIYASTDISNYLLTLAAIDRCVLISYRTAHYRFCRKSVAKFLIGFVIFLFSLINSHFLYGFRVDQNGLCLPTTIEYIYFYVHHYDTYIDIIKTVLIPFLIISICNTFIIIRLTRKHNTLSRTASTRRSRRRQEKDRQLTSFLLLTSILFIVLSLPSEINDFLRTNFTRQFQIQYACQLWTSTIILILLHQINHASHFYVYTLTGPIFRKEFKKFLCPYRQTLHKNDLYDYSRRQSATSRFTHHDDGDERRLSFFLKQTHSLGRVSYKSDV</sequence>
<accession>A0A814S5S0</accession>
<comment type="subcellular location">
    <subcellularLocation>
        <location evidence="1">Membrane</location>
        <topology evidence="1">Multi-pass membrane protein</topology>
    </subcellularLocation>
</comment>
<dbReference type="AlphaFoldDB" id="A0A814S5S0"/>
<keyword evidence="4" id="KW-0297">G-protein coupled receptor</keyword>
<reference evidence="10" key="1">
    <citation type="submission" date="2021-02" db="EMBL/GenBank/DDBJ databases">
        <authorList>
            <person name="Nowell W R."/>
        </authorList>
    </citation>
    <scope>NUCLEOTIDE SEQUENCE</scope>
</reference>
<dbReference type="Proteomes" id="UP000663845">
    <property type="component" value="Unassembled WGS sequence"/>
</dbReference>
<dbReference type="Proteomes" id="UP000663832">
    <property type="component" value="Unassembled WGS sequence"/>
</dbReference>
<dbReference type="EMBL" id="CAJOAZ010000237">
    <property type="protein sequence ID" value="CAF3587200.1"/>
    <property type="molecule type" value="Genomic_DNA"/>
</dbReference>
<comment type="caution">
    <text evidence="10">The sequence shown here is derived from an EMBL/GenBank/DDBJ whole genome shotgun (WGS) entry which is preliminary data.</text>
</comment>
<keyword evidence="6" id="KW-0675">Receptor</keyword>
<keyword evidence="2 8" id="KW-0812">Transmembrane</keyword>
<organism evidence="10 15">
    <name type="scientific">Adineta steineri</name>
    <dbReference type="NCBI Taxonomy" id="433720"/>
    <lineage>
        <taxon>Eukaryota</taxon>
        <taxon>Metazoa</taxon>
        <taxon>Spiralia</taxon>
        <taxon>Gnathifera</taxon>
        <taxon>Rotifera</taxon>
        <taxon>Eurotatoria</taxon>
        <taxon>Bdelloidea</taxon>
        <taxon>Adinetida</taxon>
        <taxon>Adinetidae</taxon>
        <taxon>Adineta</taxon>
    </lineage>
</organism>
<evidence type="ECO:0000313" key="12">
    <source>
        <dbReference type="EMBL" id="CAF1460985.1"/>
    </source>
</evidence>
<evidence type="ECO:0000313" key="13">
    <source>
        <dbReference type="EMBL" id="CAF3587200.1"/>
    </source>
</evidence>
<dbReference type="EMBL" id="CAJNOM010000480">
    <property type="protein sequence ID" value="CAF1460985.1"/>
    <property type="molecule type" value="Genomic_DNA"/>
</dbReference>
<dbReference type="InterPro" id="IPR000276">
    <property type="entry name" value="GPCR_Rhodpsn"/>
</dbReference>
<evidence type="ECO:0000259" key="9">
    <source>
        <dbReference type="PROSITE" id="PS50262"/>
    </source>
</evidence>
<evidence type="ECO:0000256" key="7">
    <source>
        <dbReference type="ARBA" id="ARBA00023224"/>
    </source>
</evidence>
<keyword evidence="5 8" id="KW-0472">Membrane</keyword>
<evidence type="ECO:0000256" key="2">
    <source>
        <dbReference type="ARBA" id="ARBA00022692"/>
    </source>
</evidence>
<gene>
    <name evidence="10" type="ORF">BJG266_LOCUS23690</name>
    <name evidence="11" type="ORF">JYZ213_LOCUS30461</name>
    <name evidence="13" type="ORF">OXD698_LOCUS5721</name>
    <name evidence="12" type="ORF">QVE165_LOCUS40940</name>
</gene>
<proteinExistence type="predicted"/>
<dbReference type="Proteomes" id="UP000663877">
    <property type="component" value="Unassembled WGS sequence"/>
</dbReference>
<evidence type="ECO:0000313" key="14">
    <source>
        <dbReference type="Proteomes" id="UP000663832"/>
    </source>
</evidence>
<evidence type="ECO:0000256" key="8">
    <source>
        <dbReference type="SAM" id="Phobius"/>
    </source>
</evidence>
<keyword evidence="7" id="KW-0807">Transducer</keyword>
<evidence type="ECO:0000256" key="6">
    <source>
        <dbReference type="ARBA" id="ARBA00023170"/>
    </source>
</evidence>
<dbReference type="PANTHER" id="PTHR24243:SF230">
    <property type="entry name" value="G-PROTEIN COUPLED RECEPTORS FAMILY 1 PROFILE DOMAIN-CONTAINING PROTEIN"/>
    <property type="match status" value="1"/>
</dbReference>
<dbReference type="Gene3D" id="1.20.1070.10">
    <property type="entry name" value="Rhodopsin 7-helix transmembrane proteins"/>
    <property type="match status" value="1"/>
</dbReference>
<dbReference type="Pfam" id="PF00001">
    <property type="entry name" value="7tm_1"/>
    <property type="match status" value="1"/>
</dbReference>
<protein>
    <recommendedName>
        <fullName evidence="9">G-protein coupled receptors family 1 profile domain-containing protein</fullName>
    </recommendedName>
</protein>
<evidence type="ECO:0000313" key="11">
    <source>
        <dbReference type="EMBL" id="CAF1266756.1"/>
    </source>
</evidence>
<dbReference type="PRINTS" id="PR00237">
    <property type="entry name" value="GPCRRHODOPSN"/>
</dbReference>
<dbReference type="InterPro" id="IPR017452">
    <property type="entry name" value="GPCR_Rhodpsn_7TM"/>
</dbReference>
<feature type="transmembrane region" description="Helical" evidence="8">
    <location>
        <begin position="280"/>
        <end position="298"/>
    </location>
</feature>
<dbReference type="OrthoDB" id="9983318at2759"/>
<dbReference type="EMBL" id="CAJNOG010000487">
    <property type="protein sequence ID" value="CAF1266756.1"/>
    <property type="molecule type" value="Genomic_DNA"/>
</dbReference>
<feature type="transmembrane region" description="Helical" evidence="8">
    <location>
        <begin position="148"/>
        <end position="169"/>
    </location>
</feature>
<feature type="transmembrane region" description="Helical" evidence="8">
    <location>
        <begin position="68"/>
        <end position="95"/>
    </location>
</feature>
<dbReference type="Proteomes" id="UP000663844">
    <property type="component" value="Unassembled WGS sequence"/>
</dbReference>
<feature type="transmembrane region" description="Helical" evidence="8">
    <location>
        <begin position="33"/>
        <end position="56"/>
    </location>
</feature>
<feature type="transmembrane region" description="Helical" evidence="8">
    <location>
        <begin position="248"/>
        <end position="268"/>
    </location>
</feature>
<evidence type="ECO:0000313" key="15">
    <source>
        <dbReference type="Proteomes" id="UP000663877"/>
    </source>
</evidence>
<dbReference type="PROSITE" id="PS50262">
    <property type="entry name" value="G_PROTEIN_RECEP_F1_2"/>
    <property type="match status" value="1"/>
</dbReference>
<feature type="domain" description="G-protein coupled receptors family 1 profile" evidence="9">
    <location>
        <begin position="48"/>
        <end position="310"/>
    </location>
</feature>
<name>A0A814S5S0_9BILA</name>
<feature type="transmembrane region" description="Helical" evidence="8">
    <location>
        <begin position="200"/>
        <end position="222"/>
    </location>
</feature>
<dbReference type="GO" id="GO:0004930">
    <property type="term" value="F:G protein-coupled receptor activity"/>
    <property type="evidence" value="ECO:0007669"/>
    <property type="project" value="UniProtKB-KW"/>
</dbReference>
<evidence type="ECO:0000256" key="4">
    <source>
        <dbReference type="ARBA" id="ARBA00023040"/>
    </source>
</evidence>
<dbReference type="EMBL" id="CAJNOI010000161">
    <property type="protein sequence ID" value="CAF1143661.1"/>
    <property type="molecule type" value="Genomic_DNA"/>
</dbReference>
<dbReference type="SUPFAM" id="SSF81321">
    <property type="entry name" value="Family A G protein-coupled receptor-like"/>
    <property type="match status" value="1"/>
</dbReference>